<proteinExistence type="predicted"/>
<dbReference type="InterPro" id="IPR011051">
    <property type="entry name" value="RmlC_Cupin_sf"/>
</dbReference>
<dbReference type="KEGG" id="sphi:TS85_00640"/>
<keyword evidence="3" id="KW-1185">Reference proteome</keyword>
<dbReference type="InterPro" id="IPR014710">
    <property type="entry name" value="RmlC-like_jellyroll"/>
</dbReference>
<dbReference type="AlphaFoldDB" id="A0A7U5BF80"/>
<dbReference type="SUPFAM" id="SSF51182">
    <property type="entry name" value="RmlC-like cupins"/>
    <property type="match status" value="1"/>
</dbReference>
<protein>
    <submittedName>
        <fullName evidence="2">Cupin</fullName>
    </submittedName>
</protein>
<dbReference type="Pfam" id="PF07883">
    <property type="entry name" value="Cupin_2"/>
    <property type="match status" value="1"/>
</dbReference>
<name>A0A7U5BF80_9SPHN</name>
<evidence type="ECO:0000313" key="2">
    <source>
        <dbReference type="EMBL" id="AJP74156.1"/>
    </source>
</evidence>
<dbReference type="Gene3D" id="2.60.120.10">
    <property type="entry name" value="Jelly Rolls"/>
    <property type="match status" value="1"/>
</dbReference>
<dbReference type="CDD" id="cd06981">
    <property type="entry name" value="cupin_reut_a1446"/>
    <property type="match status" value="1"/>
</dbReference>
<dbReference type="OrthoDB" id="9798585at2"/>
<evidence type="ECO:0000259" key="1">
    <source>
        <dbReference type="Pfam" id="PF07883"/>
    </source>
</evidence>
<feature type="domain" description="Cupin type-2" evidence="1">
    <location>
        <begin position="48"/>
        <end position="103"/>
    </location>
</feature>
<dbReference type="Proteomes" id="UP000032300">
    <property type="component" value="Chromosome"/>
</dbReference>
<sequence length="106" mass="11718">MQVGNLLTGLPAAKRAEAFTELLARPGVRAERIVSHGQSTPEDAPMVQDSDEWVLLLQGAAGLRIEDSDEVALHPGDALWIARGQRHWVTWTAKDRPSVWLAVHFE</sequence>
<reference evidence="2 3" key="2">
    <citation type="submission" date="2015-02" db="EMBL/GenBank/DDBJ databases">
        <title>The complete genome of Sphingomonas hengshuiensis sp. WHSC-8 isolated from soil of Hengshui Lake.</title>
        <authorList>
            <person name="Wei S."/>
            <person name="Guo J."/>
            <person name="Su C."/>
            <person name="Wu R."/>
            <person name="Zhang Z."/>
            <person name="Liang K."/>
            <person name="Li H."/>
            <person name="Wang T."/>
            <person name="Liu H."/>
            <person name="Zhang C."/>
            <person name="Li Z."/>
            <person name="Wang Q."/>
            <person name="Meng J."/>
        </authorList>
    </citation>
    <scope>NUCLEOTIDE SEQUENCE [LARGE SCALE GENOMIC DNA]</scope>
    <source>
        <strain evidence="2 3">WHSC-8</strain>
    </source>
</reference>
<accession>A0A7U5BF80</accession>
<gene>
    <name evidence="2" type="ORF">TS85_00640</name>
</gene>
<reference evidence="2 3" key="1">
    <citation type="journal article" date="2015" name="Int. J. Syst. Evol. Microbiol.">
        <title>Sphingomonas hengshuiensis sp. nov., isolated from lake wetland.</title>
        <authorList>
            <person name="Wei S."/>
            <person name="Wang T."/>
            <person name="Liu H."/>
            <person name="Zhang C."/>
            <person name="Guo J."/>
            <person name="Wang Q."/>
            <person name="Liang K."/>
            <person name="Zhang Z."/>
        </authorList>
    </citation>
    <scope>NUCLEOTIDE SEQUENCE [LARGE SCALE GENOMIC DNA]</scope>
    <source>
        <strain evidence="2 3">WHSC-8</strain>
    </source>
</reference>
<dbReference type="InterPro" id="IPR013096">
    <property type="entry name" value="Cupin_2"/>
</dbReference>
<evidence type="ECO:0000313" key="3">
    <source>
        <dbReference type="Proteomes" id="UP000032300"/>
    </source>
</evidence>
<organism evidence="2 3">
    <name type="scientific">Sphingomonas hengshuiensis</name>
    <dbReference type="NCBI Taxonomy" id="1609977"/>
    <lineage>
        <taxon>Bacteria</taxon>
        <taxon>Pseudomonadati</taxon>
        <taxon>Pseudomonadota</taxon>
        <taxon>Alphaproteobacteria</taxon>
        <taxon>Sphingomonadales</taxon>
        <taxon>Sphingomonadaceae</taxon>
        <taxon>Sphingomonas</taxon>
    </lineage>
</organism>
<dbReference type="EMBL" id="CP010836">
    <property type="protein sequence ID" value="AJP74156.1"/>
    <property type="molecule type" value="Genomic_DNA"/>
</dbReference>